<feature type="region of interest" description="Disordered" evidence="1">
    <location>
        <begin position="74"/>
        <end position="110"/>
    </location>
</feature>
<sequence>MNFIKNEWMKYYQDFTDVEFIQHEMVDVKLLDPKITSPRVNEIFVDSCPSSPSPRSLRKSSFVKKFNLMKSFKFSRDSSSSSSTETSPRWKFGKSKNRTPRSDSEISPRGLLEKVAAKLKNESDNNPEICKTPRNSVVIC</sequence>
<feature type="compositionally biased region" description="Basic and acidic residues" evidence="1">
    <location>
        <begin position="100"/>
        <end position="110"/>
    </location>
</feature>
<feature type="compositionally biased region" description="Low complexity" evidence="1">
    <location>
        <begin position="77"/>
        <end position="87"/>
    </location>
</feature>
<reference evidence="2" key="1">
    <citation type="journal article" date="2019" name="MBio">
        <title>Virus Genomes from Deep Sea Sediments Expand the Ocean Megavirome and Support Independent Origins of Viral Gigantism.</title>
        <authorList>
            <person name="Backstrom D."/>
            <person name="Yutin N."/>
            <person name="Jorgensen S.L."/>
            <person name="Dharamshi J."/>
            <person name="Homa F."/>
            <person name="Zaremba-Niedwiedzka K."/>
            <person name="Spang A."/>
            <person name="Wolf Y.I."/>
            <person name="Koonin E.V."/>
            <person name="Ettema T.J."/>
        </authorList>
    </citation>
    <scope>NUCLEOTIDE SEQUENCE</scope>
</reference>
<accession>A0A481Z7L8</accession>
<evidence type="ECO:0000256" key="1">
    <source>
        <dbReference type="SAM" id="MobiDB-lite"/>
    </source>
</evidence>
<evidence type="ECO:0000313" key="2">
    <source>
        <dbReference type="EMBL" id="QBK91382.1"/>
    </source>
</evidence>
<gene>
    <name evidence="2" type="ORF">LCPAC302_00020</name>
</gene>
<dbReference type="EMBL" id="MK500535">
    <property type="protein sequence ID" value="QBK91382.1"/>
    <property type="molecule type" value="Genomic_DNA"/>
</dbReference>
<proteinExistence type="predicted"/>
<name>A0A481Z7L8_9VIRU</name>
<protein>
    <submittedName>
        <fullName evidence="2">Uncharacterized protein</fullName>
    </submittedName>
</protein>
<organism evidence="2">
    <name type="scientific">Pithovirus LCPAC302</name>
    <dbReference type="NCBI Taxonomy" id="2506593"/>
    <lineage>
        <taxon>Viruses</taxon>
        <taxon>Pithoviruses</taxon>
    </lineage>
</organism>